<comment type="caution">
    <text evidence="1">The sequence shown here is derived from an EMBL/GenBank/DDBJ whole genome shotgun (WGS) entry which is preliminary data.</text>
</comment>
<proteinExistence type="predicted"/>
<organism evidence="1 2">
    <name type="scientific">Dysgonomonas gadei ATCC BAA-286</name>
    <dbReference type="NCBI Taxonomy" id="742766"/>
    <lineage>
        <taxon>Bacteria</taxon>
        <taxon>Pseudomonadati</taxon>
        <taxon>Bacteroidota</taxon>
        <taxon>Bacteroidia</taxon>
        <taxon>Bacteroidales</taxon>
        <taxon>Dysgonomonadaceae</taxon>
        <taxon>Dysgonomonas</taxon>
    </lineage>
</organism>
<dbReference type="OrthoDB" id="1098026at2"/>
<evidence type="ECO:0000313" key="2">
    <source>
        <dbReference type="Proteomes" id="UP000004913"/>
    </source>
</evidence>
<dbReference type="STRING" id="742766.HMPREF9455_01871"/>
<dbReference type="EMBL" id="ADLV01000020">
    <property type="protein sequence ID" value="EGK01723.1"/>
    <property type="molecule type" value="Genomic_DNA"/>
</dbReference>
<name>F5IXQ4_9BACT</name>
<gene>
    <name evidence="1" type="ORF">HMPREF9455_01871</name>
</gene>
<dbReference type="RefSeq" id="WP_006799399.1">
    <property type="nucleotide sequence ID" value="NZ_GL891982.1"/>
</dbReference>
<evidence type="ECO:0000313" key="1">
    <source>
        <dbReference type="EMBL" id="EGK01723.1"/>
    </source>
</evidence>
<keyword evidence="2" id="KW-1185">Reference proteome</keyword>
<accession>F5IXQ4</accession>
<sequence>MKNDFNKKIVSVFNSYFPQAKELAHYLTDTLDLSRESVYRRLRSEVPFSFEEICIVAQDLDLSIDKLIGLKNTDTVYFDLKMHPSAKPENVFLEILQDNIEIMWKLQKSGTFKMYFVLNRLPFCFTLTQKILSKFYYYKWCVNALKGDLDCDFSNFTVPDIVYEKHRQYIINDNLLTGEKILILDENIFLYMIKEIDYFRRRGLLNSNDLIDLQQGLLQAVDRMEHMVRTGTGSSGAKIRIYLSAIDIEPSYLYAEYGDKVSISFWSPQSELATTHNPVFCAQKKEWIESLTRYTTLITQCNEMEQTSFFSTQRSLINAMRFGIPAIKHEVLYR</sequence>
<reference evidence="1 2" key="1">
    <citation type="submission" date="2011-04" db="EMBL/GenBank/DDBJ databases">
        <title>The Genome Sequence of Dysgonomonas gadei ATCC BAA-286.</title>
        <authorList>
            <consortium name="The Broad Institute Genome Sequencing Platform"/>
            <person name="Earl A."/>
            <person name="Ward D."/>
            <person name="Feldgarden M."/>
            <person name="Gevers D."/>
            <person name="Pudlo N."/>
            <person name="Martens E."/>
            <person name="Allen-Vercoe E."/>
            <person name="Young S.K."/>
            <person name="Zeng Q."/>
            <person name="Gargeya S."/>
            <person name="Fitzgerald M."/>
            <person name="Haas B."/>
            <person name="Abouelleil A."/>
            <person name="Alvarado L."/>
            <person name="Arachchi H.M."/>
            <person name="Berlin A."/>
            <person name="Brown A."/>
            <person name="Chapman S.B."/>
            <person name="Chen Z."/>
            <person name="Dunbar C."/>
            <person name="Freedman E."/>
            <person name="Gearin G."/>
            <person name="Gellesch M."/>
            <person name="Goldberg J."/>
            <person name="Griggs A."/>
            <person name="Gujja S."/>
            <person name="Heiman D."/>
            <person name="Howarth C."/>
            <person name="Larson L."/>
            <person name="Lui A."/>
            <person name="MacDonald P.J.P."/>
            <person name="Mehta T."/>
            <person name="Montmayeur A."/>
            <person name="Murphy C."/>
            <person name="Neiman D."/>
            <person name="Pearson M."/>
            <person name="Priest M."/>
            <person name="Roberts A."/>
            <person name="Saif S."/>
            <person name="Shea T."/>
            <person name="Shenoy N."/>
            <person name="Sisk P."/>
            <person name="Stolte C."/>
            <person name="Sykes S."/>
            <person name="Yandava C."/>
            <person name="Wortman J."/>
            <person name="Nusbaum C."/>
            <person name="Birren B."/>
        </authorList>
    </citation>
    <scope>NUCLEOTIDE SEQUENCE [LARGE SCALE GENOMIC DNA]</scope>
    <source>
        <strain evidence="1 2">ATCC BAA-286</strain>
    </source>
</reference>
<dbReference type="eggNOG" id="ENOG502Z96G">
    <property type="taxonomic scope" value="Bacteria"/>
</dbReference>
<protein>
    <submittedName>
        <fullName evidence="1">Uncharacterized protein</fullName>
    </submittedName>
</protein>
<dbReference type="HOGENOM" id="CLU_075008_0_0_10"/>
<dbReference type="AlphaFoldDB" id="F5IXQ4"/>
<dbReference type="Proteomes" id="UP000004913">
    <property type="component" value="Unassembled WGS sequence"/>
</dbReference>